<feature type="region of interest" description="Disordered" evidence="1">
    <location>
        <begin position="306"/>
        <end position="327"/>
    </location>
</feature>
<evidence type="ECO:0000313" key="2">
    <source>
        <dbReference type="EMBL" id="OTF81203.1"/>
    </source>
</evidence>
<reference evidence="2 3" key="1">
    <citation type="submission" date="2017-03" db="EMBL/GenBank/DDBJ databases">
        <title>Genome Survey of Euroglyphus maynei.</title>
        <authorList>
            <person name="Arlian L.G."/>
            <person name="Morgan M.S."/>
            <person name="Rider S.D."/>
        </authorList>
    </citation>
    <scope>NUCLEOTIDE SEQUENCE [LARGE SCALE GENOMIC DNA]</scope>
    <source>
        <strain evidence="2">Arlian Lab</strain>
        <tissue evidence="2">Whole body</tissue>
    </source>
</reference>
<dbReference type="Proteomes" id="UP000194236">
    <property type="component" value="Unassembled WGS sequence"/>
</dbReference>
<accession>A0A1Y3BN15</accession>
<feature type="region of interest" description="Disordered" evidence="1">
    <location>
        <begin position="146"/>
        <end position="198"/>
    </location>
</feature>
<feature type="non-terminal residue" evidence="2">
    <location>
        <position position="327"/>
    </location>
</feature>
<protein>
    <submittedName>
        <fullName evidence="2">Uncharacterized protein</fullName>
    </submittedName>
</protein>
<feature type="non-terminal residue" evidence="2">
    <location>
        <position position="1"/>
    </location>
</feature>
<dbReference type="OrthoDB" id="10459937at2759"/>
<comment type="caution">
    <text evidence="2">The sequence shown here is derived from an EMBL/GenBank/DDBJ whole genome shotgun (WGS) entry which is preliminary data.</text>
</comment>
<name>A0A1Y3BN15_EURMA</name>
<keyword evidence="3" id="KW-1185">Reference proteome</keyword>
<evidence type="ECO:0000313" key="3">
    <source>
        <dbReference type="Proteomes" id="UP000194236"/>
    </source>
</evidence>
<feature type="compositionally biased region" description="Low complexity" evidence="1">
    <location>
        <begin position="183"/>
        <end position="197"/>
    </location>
</feature>
<dbReference type="AlphaFoldDB" id="A0A1Y3BN15"/>
<proteinExistence type="predicted"/>
<sequence>DPNSENVNLKDIKIIFIPIKNLQQNTNQSNNQETPLIESDMKQLTDEIKEQLQLTNSNQPKMFNDNGDHWAILNSTIPTTTTSTVSMNSTEQTEAPIMTEKLFVTSPKSTDVDEIMIDDYDDYGSQQQQPSSSSSKNLEENHYTVEPQLAPSIGQTSKPENFTKKEVIRTRWPSTKPPPSYKPPSTTTTVTPSSLSSAPFPIPSLESEWLKQNSYVPRARYYKAPELKILHHMKPFQDDKQYQQMSKNILPQRTSQSITNQWSPIGSQNEQPSHPIQFLYSVSHANNVPLQSIQQQQQQSSTFNFNPLTLSQPRPYIQPLQMQSSSM</sequence>
<evidence type="ECO:0000256" key="1">
    <source>
        <dbReference type="SAM" id="MobiDB-lite"/>
    </source>
</evidence>
<organism evidence="2 3">
    <name type="scientific">Euroglyphus maynei</name>
    <name type="common">Mayne's house dust mite</name>
    <dbReference type="NCBI Taxonomy" id="6958"/>
    <lineage>
        <taxon>Eukaryota</taxon>
        <taxon>Metazoa</taxon>
        <taxon>Ecdysozoa</taxon>
        <taxon>Arthropoda</taxon>
        <taxon>Chelicerata</taxon>
        <taxon>Arachnida</taxon>
        <taxon>Acari</taxon>
        <taxon>Acariformes</taxon>
        <taxon>Sarcoptiformes</taxon>
        <taxon>Astigmata</taxon>
        <taxon>Psoroptidia</taxon>
        <taxon>Analgoidea</taxon>
        <taxon>Pyroglyphidae</taxon>
        <taxon>Pyroglyphinae</taxon>
        <taxon>Euroglyphus</taxon>
    </lineage>
</organism>
<feature type="compositionally biased region" description="Low complexity" evidence="1">
    <location>
        <begin position="123"/>
        <end position="135"/>
    </location>
</feature>
<feature type="region of interest" description="Disordered" evidence="1">
    <location>
        <begin position="122"/>
        <end position="141"/>
    </location>
</feature>
<gene>
    <name evidence="2" type="ORF">BLA29_008278</name>
</gene>
<dbReference type="EMBL" id="MUJZ01014792">
    <property type="protein sequence ID" value="OTF81203.1"/>
    <property type="molecule type" value="Genomic_DNA"/>
</dbReference>